<proteinExistence type="predicted"/>
<evidence type="ECO:0000313" key="3">
    <source>
        <dbReference type="WBParaSite" id="ECPE_0000292701-mRNA-1"/>
    </source>
</evidence>
<keyword evidence="2" id="KW-1185">Reference proteome</keyword>
<reference evidence="3" key="1">
    <citation type="submission" date="2016-06" db="UniProtKB">
        <authorList>
            <consortium name="WormBaseParasite"/>
        </authorList>
    </citation>
    <scope>IDENTIFICATION</scope>
</reference>
<accession>A0A183A7I9</accession>
<dbReference type="AlphaFoldDB" id="A0A183A7I9"/>
<evidence type="ECO:0000313" key="1">
    <source>
        <dbReference type="EMBL" id="VDP67854.1"/>
    </source>
</evidence>
<dbReference type="Proteomes" id="UP000272942">
    <property type="component" value="Unassembled WGS sequence"/>
</dbReference>
<dbReference type="EMBL" id="UZAN01039961">
    <property type="protein sequence ID" value="VDP67854.1"/>
    <property type="molecule type" value="Genomic_DNA"/>
</dbReference>
<protein>
    <submittedName>
        <fullName evidence="3">WD_REPEATS_REGION domain-containing protein</fullName>
    </submittedName>
</protein>
<reference evidence="1 2" key="2">
    <citation type="submission" date="2018-11" db="EMBL/GenBank/DDBJ databases">
        <authorList>
            <consortium name="Pathogen Informatics"/>
        </authorList>
    </citation>
    <scope>NUCLEOTIDE SEQUENCE [LARGE SCALE GENOMIC DNA]</scope>
    <source>
        <strain evidence="1 2">Egypt</strain>
    </source>
</reference>
<gene>
    <name evidence="1" type="ORF">ECPE_LOCUS2924</name>
</gene>
<organism evidence="3">
    <name type="scientific">Echinostoma caproni</name>
    <dbReference type="NCBI Taxonomy" id="27848"/>
    <lineage>
        <taxon>Eukaryota</taxon>
        <taxon>Metazoa</taxon>
        <taxon>Spiralia</taxon>
        <taxon>Lophotrochozoa</taxon>
        <taxon>Platyhelminthes</taxon>
        <taxon>Trematoda</taxon>
        <taxon>Digenea</taxon>
        <taxon>Plagiorchiida</taxon>
        <taxon>Echinostomata</taxon>
        <taxon>Echinostomatoidea</taxon>
        <taxon>Echinostomatidae</taxon>
        <taxon>Echinostoma</taxon>
    </lineage>
</organism>
<sequence length="78" mass="8599">MMINARYVARGVFLASDDRSVRIWPPGDADDSGQLSVALVRVNTENNDNDWCLGRTERVIYAPCCHQSQATASLSALE</sequence>
<evidence type="ECO:0000313" key="2">
    <source>
        <dbReference type="Proteomes" id="UP000272942"/>
    </source>
</evidence>
<name>A0A183A7I9_9TREM</name>
<dbReference type="WBParaSite" id="ECPE_0000292701-mRNA-1">
    <property type="protein sequence ID" value="ECPE_0000292701-mRNA-1"/>
    <property type="gene ID" value="ECPE_0000292701"/>
</dbReference>